<dbReference type="AlphaFoldDB" id="A0A2A4T5B8"/>
<comment type="caution">
    <text evidence="7">The sequence shown here is derived from an EMBL/GenBank/DDBJ whole genome shotgun (WGS) entry which is preliminary data.</text>
</comment>
<keyword evidence="4 6" id="KW-0368">Histidine biosynthesis</keyword>
<reference evidence="8" key="1">
    <citation type="submission" date="2017-08" db="EMBL/GenBank/DDBJ databases">
        <title>A dynamic microbial community with high functional redundancy inhabits the cold, oxic subseafloor aquifer.</title>
        <authorList>
            <person name="Tully B.J."/>
            <person name="Wheat C.G."/>
            <person name="Glazer B.T."/>
            <person name="Huber J.A."/>
        </authorList>
    </citation>
    <scope>NUCLEOTIDE SEQUENCE [LARGE SCALE GENOMIC DNA]</scope>
</reference>
<evidence type="ECO:0000256" key="2">
    <source>
        <dbReference type="ARBA" id="ARBA00016664"/>
    </source>
</evidence>
<evidence type="ECO:0000256" key="5">
    <source>
        <dbReference type="ARBA" id="ARBA00023239"/>
    </source>
</evidence>
<dbReference type="NCBIfam" id="NF002111">
    <property type="entry name" value="PRK00951.2-1"/>
    <property type="match status" value="1"/>
</dbReference>
<keyword evidence="6" id="KW-0963">Cytoplasm</keyword>
<evidence type="ECO:0000313" key="8">
    <source>
        <dbReference type="Proteomes" id="UP000218113"/>
    </source>
</evidence>
<dbReference type="PROSITE" id="PS00955">
    <property type="entry name" value="IGP_DEHYDRATASE_2"/>
    <property type="match status" value="1"/>
</dbReference>
<dbReference type="GO" id="GO:0000105">
    <property type="term" value="P:L-histidine biosynthetic process"/>
    <property type="evidence" value="ECO:0007669"/>
    <property type="project" value="UniProtKB-UniRule"/>
</dbReference>
<comment type="similarity">
    <text evidence="6">Belongs to the imidazoleglycerol-phosphate dehydratase family.</text>
</comment>
<comment type="pathway">
    <text evidence="1 6">Amino-acid biosynthesis; L-histidine biosynthesis; L-histidine from 5-phospho-alpha-D-ribose 1-diphosphate: step 6/9.</text>
</comment>
<dbReference type="FunFam" id="3.30.230.40:FF:000003">
    <property type="entry name" value="Imidazoleglycerol-phosphate dehydratase HisB"/>
    <property type="match status" value="1"/>
</dbReference>
<keyword evidence="5 6" id="KW-0456">Lyase</keyword>
<gene>
    <name evidence="6" type="primary">hisB</name>
    <name evidence="7" type="ORF">COB67_06325</name>
</gene>
<dbReference type="InterPro" id="IPR000807">
    <property type="entry name" value="ImidazoleglycerolP_deHydtase"/>
</dbReference>
<evidence type="ECO:0000313" key="7">
    <source>
        <dbReference type="EMBL" id="PCI28469.1"/>
    </source>
</evidence>
<comment type="subcellular location">
    <subcellularLocation>
        <location evidence="6">Cytoplasm</location>
    </subcellularLocation>
</comment>
<evidence type="ECO:0000256" key="3">
    <source>
        <dbReference type="ARBA" id="ARBA00022605"/>
    </source>
</evidence>
<dbReference type="InterPro" id="IPR038494">
    <property type="entry name" value="IGPD_sf"/>
</dbReference>
<accession>A0A2A4T5B8</accession>
<evidence type="ECO:0000256" key="1">
    <source>
        <dbReference type="ARBA" id="ARBA00005047"/>
    </source>
</evidence>
<keyword evidence="3 6" id="KW-0028">Amino-acid biosynthesis</keyword>
<dbReference type="EMBL" id="NVSR01000033">
    <property type="protein sequence ID" value="PCI28469.1"/>
    <property type="molecule type" value="Genomic_DNA"/>
</dbReference>
<dbReference type="PANTHER" id="PTHR23133:SF2">
    <property type="entry name" value="IMIDAZOLEGLYCEROL-PHOSPHATE DEHYDRATASE"/>
    <property type="match status" value="1"/>
</dbReference>
<dbReference type="CDD" id="cd07914">
    <property type="entry name" value="IGPD"/>
    <property type="match status" value="1"/>
</dbReference>
<proteinExistence type="inferred from homology"/>
<name>A0A2A4T5B8_9DELT</name>
<dbReference type="HAMAP" id="MF_00076">
    <property type="entry name" value="HisB"/>
    <property type="match status" value="1"/>
</dbReference>
<dbReference type="EC" id="4.2.1.19" evidence="6"/>
<dbReference type="GO" id="GO:0005737">
    <property type="term" value="C:cytoplasm"/>
    <property type="evidence" value="ECO:0007669"/>
    <property type="project" value="UniProtKB-SubCell"/>
</dbReference>
<dbReference type="Gene3D" id="3.30.230.40">
    <property type="entry name" value="Imidazole glycerol phosphate dehydratase, domain 1"/>
    <property type="match status" value="2"/>
</dbReference>
<dbReference type="GO" id="GO:0004424">
    <property type="term" value="F:imidazoleglycerol-phosphate dehydratase activity"/>
    <property type="evidence" value="ECO:0007669"/>
    <property type="project" value="UniProtKB-UniRule"/>
</dbReference>
<dbReference type="UniPathway" id="UPA00031">
    <property type="reaction ID" value="UER00011"/>
</dbReference>
<dbReference type="InterPro" id="IPR020568">
    <property type="entry name" value="Ribosomal_Su5_D2-typ_SF"/>
</dbReference>
<comment type="catalytic activity">
    <reaction evidence="6">
        <text>D-erythro-1-(imidazol-4-yl)glycerol 3-phosphate = 3-(imidazol-4-yl)-2-oxopropyl phosphate + H2O</text>
        <dbReference type="Rhea" id="RHEA:11040"/>
        <dbReference type="ChEBI" id="CHEBI:15377"/>
        <dbReference type="ChEBI" id="CHEBI:57766"/>
        <dbReference type="ChEBI" id="CHEBI:58278"/>
        <dbReference type="EC" id="4.2.1.19"/>
    </reaction>
</comment>
<dbReference type="PANTHER" id="PTHR23133">
    <property type="entry name" value="IMIDAZOLEGLYCEROL-PHOSPHATE DEHYDRATASE HIS7"/>
    <property type="match status" value="1"/>
</dbReference>
<dbReference type="SUPFAM" id="SSF54211">
    <property type="entry name" value="Ribosomal protein S5 domain 2-like"/>
    <property type="match status" value="2"/>
</dbReference>
<dbReference type="NCBIfam" id="NF002114">
    <property type="entry name" value="PRK00951.2-4"/>
    <property type="match status" value="1"/>
</dbReference>
<dbReference type="FunFam" id="3.30.230.40:FF:000001">
    <property type="entry name" value="Imidazoleglycerol-phosphate dehydratase HisB"/>
    <property type="match status" value="1"/>
</dbReference>
<evidence type="ECO:0000256" key="4">
    <source>
        <dbReference type="ARBA" id="ARBA00023102"/>
    </source>
</evidence>
<dbReference type="InterPro" id="IPR020565">
    <property type="entry name" value="ImidazoleglycerP_deHydtase_CS"/>
</dbReference>
<dbReference type="Proteomes" id="UP000218113">
    <property type="component" value="Unassembled WGS sequence"/>
</dbReference>
<sequence length="194" mass="21749">MERKHSFDRKTLETHVKGSLNLDGSGQGNIKTGIGFLDHMLDVFKFHSGFDLELECEGDLEVCPHHTIEDIALTLGDALLAALGERRGITRYATCYLPMDETLTRTVLDISGRPYHVFRGAFKTEKVGALPTEMVQHFFYSFCMNSRLTLHQEIFYGENDHHLIESLFKGFARALADAVKVTGSDRIPSSKGVL</sequence>
<organism evidence="7 8">
    <name type="scientific">SAR324 cluster bacterium</name>
    <dbReference type="NCBI Taxonomy" id="2024889"/>
    <lineage>
        <taxon>Bacteria</taxon>
        <taxon>Deltaproteobacteria</taxon>
        <taxon>SAR324 cluster</taxon>
    </lineage>
</organism>
<protein>
    <recommendedName>
        <fullName evidence="2 6">Imidazoleglycerol-phosphate dehydratase</fullName>
        <shortName evidence="6">IGPD</shortName>
        <ecNumber evidence="6">4.2.1.19</ecNumber>
    </recommendedName>
</protein>
<dbReference type="Pfam" id="PF00475">
    <property type="entry name" value="IGPD"/>
    <property type="match status" value="1"/>
</dbReference>
<evidence type="ECO:0000256" key="6">
    <source>
        <dbReference type="HAMAP-Rule" id="MF_00076"/>
    </source>
</evidence>